<dbReference type="RefSeq" id="WP_058022659.1">
    <property type="nucleotide sequence ID" value="NZ_CP013189.1"/>
</dbReference>
<dbReference type="Gene3D" id="2.60.120.230">
    <property type="match status" value="1"/>
</dbReference>
<dbReference type="Proteomes" id="UP000065641">
    <property type="component" value="Chromosome"/>
</dbReference>
<keyword evidence="1" id="KW-1015">Disulfide bond</keyword>
<name>A0A0S2KGU5_9GAMM</name>
<dbReference type="OrthoDB" id="9809746at2"/>
<dbReference type="InterPro" id="IPR002048">
    <property type="entry name" value="EF_hand_dom"/>
</dbReference>
<keyword evidence="2" id="KW-0732">Signal</keyword>
<dbReference type="SUPFAM" id="SSF46626">
    <property type="entry name" value="Cytochrome c"/>
    <property type="match status" value="1"/>
</dbReference>
<dbReference type="GO" id="GO:0020037">
    <property type="term" value="F:heme binding"/>
    <property type="evidence" value="ECO:0007669"/>
    <property type="project" value="InterPro"/>
</dbReference>
<sequence length="647" mass="71822" precursor="true">MSIVRSFVWLTFTVFSLQAAAQSSETVSRAADFTLIDHQGKAFNLHYHAQRPAIVLIGHAEGSSDALQAAKALEARNWQGRGLVAALVNPDSQSSRQSSAELARQHDVALPVLMDTAGLIANTYQLSHVGETLVIDPRRWQIVYRGPAIDAGSIHPQLQATVEALLAEQDVTPATVPMLAADPLPDVTHSSTIASYSETIAPLLVEKCADCHRPGGIGPWAMTSHAMIQGFSPMIRETILTRRMPPWHADPEIGEFEHDLSLSTAEQRQVVAWIDAGAPRGDGPDPLAEVAAVDTEWEMGEPDLIVTLPAFDVPATGVLDYQFFEVKNPLDRDVWVKAVQIAPGDRQVLHHAIATFGASSSFEGQVDSGESLLQPQLMTFVPGNETYIYPENTGVYVPADSSFYTQMHYTTYGRETRDETRIGLYFADEAPEHVLQHYSILNLGLEIPPGVAEHEEAAYYQLQRDAVIYALFPHAHYRGRASEFAIRYPDGNEEIVLSVPDYDFNWQRYFQFKDPIEVPAGSMVIHRTTYDNSTANLSNPDSSIAVNFGEQTWEEMLYGGISFRYAEPGENDFEINVEDYLTAVVMGYMDKEMKGQIALSDMPESSRQSLALPFTILDRDKSGGLDFDEFRQLMIQTNMTNERSIMD</sequence>
<dbReference type="InterPro" id="IPR036909">
    <property type="entry name" value="Cyt_c-like_dom_sf"/>
</dbReference>
<feature type="chain" id="PRO_5006601623" description="EF-hand domain-containing protein" evidence="2">
    <location>
        <begin position="22"/>
        <end position="647"/>
    </location>
</feature>
<dbReference type="STRING" id="1249552.PS2015_2620"/>
<dbReference type="GO" id="GO:0009055">
    <property type="term" value="F:electron transfer activity"/>
    <property type="evidence" value="ECO:0007669"/>
    <property type="project" value="InterPro"/>
</dbReference>
<evidence type="ECO:0000313" key="4">
    <source>
        <dbReference type="EMBL" id="ALO47252.1"/>
    </source>
</evidence>
<dbReference type="InterPro" id="IPR008977">
    <property type="entry name" value="PHM/PNGase_F_dom_sf"/>
</dbReference>
<dbReference type="InterPro" id="IPR014784">
    <property type="entry name" value="Cu2_ascorb_mOase-like_C"/>
</dbReference>
<evidence type="ECO:0000259" key="3">
    <source>
        <dbReference type="PROSITE" id="PS50222"/>
    </source>
</evidence>
<evidence type="ECO:0000256" key="2">
    <source>
        <dbReference type="SAM" id="SignalP"/>
    </source>
</evidence>
<evidence type="ECO:0000256" key="1">
    <source>
        <dbReference type="ARBA" id="ARBA00023157"/>
    </source>
</evidence>
<dbReference type="SUPFAM" id="SSF49742">
    <property type="entry name" value="PHM/PNGase F"/>
    <property type="match status" value="2"/>
</dbReference>
<dbReference type="InterPro" id="IPR036249">
    <property type="entry name" value="Thioredoxin-like_sf"/>
</dbReference>
<organism evidence="4 5">
    <name type="scientific">Pseudohongiella spirulinae</name>
    <dbReference type="NCBI Taxonomy" id="1249552"/>
    <lineage>
        <taxon>Bacteria</taxon>
        <taxon>Pseudomonadati</taxon>
        <taxon>Pseudomonadota</taxon>
        <taxon>Gammaproteobacteria</taxon>
        <taxon>Pseudomonadales</taxon>
        <taxon>Pseudohongiellaceae</taxon>
        <taxon>Pseudohongiella</taxon>
    </lineage>
</organism>
<dbReference type="InterPro" id="IPR011992">
    <property type="entry name" value="EF-hand-dom_pair"/>
</dbReference>
<feature type="domain" description="EF-hand" evidence="3">
    <location>
        <begin position="605"/>
        <end position="640"/>
    </location>
</feature>
<reference evidence="4 5" key="1">
    <citation type="submission" date="2015-11" db="EMBL/GenBank/DDBJ databases">
        <authorList>
            <person name="Zhang Y."/>
            <person name="Guo Z."/>
        </authorList>
    </citation>
    <scope>NUCLEOTIDE SEQUENCE [LARGE SCALE GENOMIC DNA]</scope>
    <source>
        <strain evidence="4 5">KCTC 32221</strain>
    </source>
</reference>
<dbReference type="Gene3D" id="2.60.120.310">
    <property type="entry name" value="Copper type II, ascorbate-dependent monooxygenase, N-terminal domain"/>
    <property type="match status" value="1"/>
</dbReference>
<dbReference type="KEGG" id="pspi:PS2015_2620"/>
<dbReference type="GO" id="GO:0016715">
    <property type="term" value="F:oxidoreductase activity, acting on paired donors, with incorporation or reduction of molecular oxygen, reduced ascorbate as one donor, and incorporation of one atom of oxygen"/>
    <property type="evidence" value="ECO:0007669"/>
    <property type="project" value="InterPro"/>
</dbReference>
<dbReference type="PROSITE" id="PS50222">
    <property type="entry name" value="EF_HAND_2"/>
    <property type="match status" value="1"/>
</dbReference>
<dbReference type="EMBL" id="CP013189">
    <property type="protein sequence ID" value="ALO47252.1"/>
    <property type="molecule type" value="Genomic_DNA"/>
</dbReference>
<dbReference type="Gene3D" id="3.40.30.10">
    <property type="entry name" value="Glutaredoxin"/>
    <property type="match status" value="1"/>
</dbReference>
<protein>
    <recommendedName>
        <fullName evidence="3">EF-hand domain-containing protein</fullName>
    </recommendedName>
</protein>
<dbReference type="GO" id="GO:0005507">
    <property type="term" value="F:copper ion binding"/>
    <property type="evidence" value="ECO:0007669"/>
    <property type="project" value="InterPro"/>
</dbReference>
<dbReference type="AlphaFoldDB" id="A0A0S2KGU5"/>
<dbReference type="SUPFAM" id="SSF52833">
    <property type="entry name" value="Thioredoxin-like"/>
    <property type="match status" value="1"/>
</dbReference>
<feature type="signal peptide" evidence="2">
    <location>
        <begin position="1"/>
        <end position="21"/>
    </location>
</feature>
<gene>
    <name evidence="4" type="ORF">PS2015_2620</name>
</gene>
<dbReference type="InterPro" id="IPR036939">
    <property type="entry name" value="Cu2_ascorb_mOase_N_sf"/>
</dbReference>
<accession>A0A0S2KGU5</accession>
<keyword evidence="5" id="KW-1185">Reference proteome</keyword>
<evidence type="ECO:0000313" key="5">
    <source>
        <dbReference type="Proteomes" id="UP000065641"/>
    </source>
</evidence>
<dbReference type="SUPFAM" id="SSF47473">
    <property type="entry name" value="EF-hand"/>
    <property type="match status" value="1"/>
</dbReference>
<proteinExistence type="predicted"/>
<dbReference type="GO" id="GO:0005509">
    <property type="term" value="F:calcium ion binding"/>
    <property type="evidence" value="ECO:0007669"/>
    <property type="project" value="InterPro"/>
</dbReference>